<feature type="signal peptide" evidence="1">
    <location>
        <begin position="1"/>
        <end position="20"/>
    </location>
</feature>
<dbReference type="EMBL" id="BAAAZE010000001">
    <property type="protein sequence ID" value="GAA4012252.1"/>
    <property type="molecule type" value="Genomic_DNA"/>
</dbReference>
<keyword evidence="1" id="KW-0732">Signal</keyword>
<proteinExistence type="predicted"/>
<protein>
    <recommendedName>
        <fullName evidence="4">Lipid A deacylase LpxR family protein</fullName>
    </recommendedName>
</protein>
<evidence type="ECO:0000313" key="2">
    <source>
        <dbReference type="EMBL" id="GAA4012252.1"/>
    </source>
</evidence>
<evidence type="ECO:0008006" key="4">
    <source>
        <dbReference type="Google" id="ProtNLM"/>
    </source>
</evidence>
<dbReference type="InterPro" id="IPR037107">
    <property type="entry name" value="Put_OMP_sf"/>
</dbReference>
<name>A0ABP7SIT0_9BURK</name>
<feature type="chain" id="PRO_5045352743" description="Lipid A deacylase LpxR family protein" evidence="1">
    <location>
        <begin position="21"/>
        <end position="306"/>
    </location>
</feature>
<dbReference type="Pfam" id="PF09982">
    <property type="entry name" value="LpxR"/>
    <property type="match status" value="1"/>
</dbReference>
<comment type="caution">
    <text evidence="2">The sequence shown here is derived from an EMBL/GenBank/DDBJ whole genome shotgun (WGS) entry which is preliminary data.</text>
</comment>
<dbReference type="InterPro" id="IPR018707">
    <property type="entry name" value="LpxR"/>
</dbReference>
<evidence type="ECO:0000256" key="1">
    <source>
        <dbReference type="SAM" id="SignalP"/>
    </source>
</evidence>
<gene>
    <name evidence="2" type="ORF">GCM10022212_02310</name>
</gene>
<dbReference type="Proteomes" id="UP001501353">
    <property type="component" value="Unassembled WGS sequence"/>
</dbReference>
<organism evidence="2 3">
    <name type="scientific">Actimicrobium antarcticum</name>
    <dbReference type="NCBI Taxonomy" id="1051899"/>
    <lineage>
        <taxon>Bacteria</taxon>
        <taxon>Pseudomonadati</taxon>
        <taxon>Pseudomonadota</taxon>
        <taxon>Betaproteobacteria</taxon>
        <taxon>Burkholderiales</taxon>
        <taxon>Oxalobacteraceae</taxon>
        <taxon>Actimicrobium</taxon>
    </lineage>
</organism>
<dbReference type="Gene3D" id="2.40.128.140">
    <property type="entry name" value="Outer membrane protein"/>
    <property type="match status" value="1"/>
</dbReference>
<keyword evidence="3" id="KW-1185">Reference proteome</keyword>
<evidence type="ECO:0000313" key="3">
    <source>
        <dbReference type="Proteomes" id="UP001501353"/>
    </source>
</evidence>
<accession>A0ABP7SIT0</accession>
<sequence>MVSLLALLTLSLAASMPVAAMDWSDLQKIRAEGRANLILEIDNDSLLLNRKDGFYTSGVHFGQRMDLRRDDVLDSVGWNIGQDLYTASDIKLPPVQVGPPDHPYGAWLFGGVYRQQARIDGSRWKLGLDLGCLGPCAGGEWFQTRLHRLIRQPEPQGWSKQLRNEFGAVLYGELAPVRWQFGSAMDLTPSVQGRFGNIFADASGSLLLRAGQLNALPDQPTLHIFIRAEARAVAYNATLQGGYFSTGNPHTVEPKHLVAEAEAGMVWQRAPFSLSAAVLRRGNEIRDLPNEVGTQNIVRLVFGYAL</sequence>
<reference evidence="3" key="1">
    <citation type="journal article" date="2019" name="Int. J. Syst. Evol. Microbiol.">
        <title>The Global Catalogue of Microorganisms (GCM) 10K type strain sequencing project: providing services to taxonomists for standard genome sequencing and annotation.</title>
        <authorList>
            <consortium name="The Broad Institute Genomics Platform"/>
            <consortium name="The Broad Institute Genome Sequencing Center for Infectious Disease"/>
            <person name="Wu L."/>
            <person name="Ma J."/>
        </authorList>
    </citation>
    <scope>NUCLEOTIDE SEQUENCE [LARGE SCALE GENOMIC DNA]</scope>
    <source>
        <strain evidence="3">JCM 16673</strain>
    </source>
</reference>